<feature type="compositionally biased region" description="Gly residues" evidence="8">
    <location>
        <begin position="756"/>
        <end position="768"/>
    </location>
</feature>
<feature type="compositionally biased region" description="Pro residues" evidence="8">
    <location>
        <begin position="773"/>
        <end position="782"/>
    </location>
</feature>
<dbReference type="CDD" id="cd14014">
    <property type="entry name" value="STKc_PknB_like"/>
    <property type="match status" value="1"/>
</dbReference>
<feature type="binding site" evidence="7">
    <location>
        <position position="426"/>
    </location>
    <ligand>
        <name>ATP</name>
        <dbReference type="ChEBI" id="CHEBI:30616"/>
    </ligand>
</feature>
<dbReference type="InterPro" id="IPR008266">
    <property type="entry name" value="Tyr_kinase_AS"/>
</dbReference>
<dbReference type="SUPFAM" id="SSF56112">
    <property type="entry name" value="Protein kinase-like (PK-like)"/>
    <property type="match status" value="1"/>
</dbReference>
<keyword evidence="3" id="KW-0808">Transferase</keyword>
<dbReference type="EMBL" id="JAXIVS010000008">
    <property type="protein sequence ID" value="MDY7229627.1"/>
    <property type="molecule type" value="Genomic_DNA"/>
</dbReference>
<dbReference type="InterPro" id="IPR017441">
    <property type="entry name" value="Protein_kinase_ATP_BS"/>
</dbReference>
<dbReference type="Pfam" id="PF00069">
    <property type="entry name" value="Pkinase"/>
    <property type="match status" value="1"/>
</dbReference>
<keyword evidence="12" id="KW-1185">Reference proteome</keyword>
<feature type="compositionally biased region" description="Polar residues" evidence="8">
    <location>
        <begin position="820"/>
        <end position="830"/>
    </location>
</feature>
<evidence type="ECO:0000259" key="10">
    <source>
        <dbReference type="PROSITE" id="PS50011"/>
    </source>
</evidence>
<dbReference type="PANTHER" id="PTHR43671">
    <property type="entry name" value="SERINE/THREONINE-PROTEIN KINASE NEK"/>
    <property type="match status" value="1"/>
</dbReference>
<keyword evidence="9" id="KW-0812">Transmembrane</keyword>
<evidence type="ECO:0000256" key="7">
    <source>
        <dbReference type="PROSITE-ProRule" id="PRU10141"/>
    </source>
</evidence>
<evidence type="ECO:0000256" key="1">
    <source>
        <dbReference type="ARBA" id="ARBA00010886"/>
    </source>
</evidence>
<dbReference type="PROSITE" id="PS00109">
    <property type="entry name" value="PROTEIN_KINASE_TYR"/>
    <property type="match status" value="1"/>
</dbReference>
<dbReference type="Proteomes" id="UP001291309">
    <property type="component" value="Unassembled WGS sequence"/>
</dbReference>
<feature type="compositionally biased region" description="Low complexity" evidence="8">
    <location>
        <begin position="783"/>
        <end position="802"/>
    </location>
</feature>
<dbReference type="EC" id="2.7.11.1" evidence="2"/>
<comment type="caution">
    <text evidence="11">The sequence shown here is derived from an EMBL/GenBank/DDBJ whole genome shotgun (WGS) entry which is preliminary data.</text>
</comment>
<accession>A0ABU5H924</accession>
<organism evidence="11 12">
    <name type="scientific">Hyalangium rubrum</name>
    <dbReference type="NCBI Taxonomy" id="3103134"/>
    <lineage>
        <taxon>Bacteria</taxon>
        <taxon>Pseudomonadati</taxon>
        <taxon>Myxococcota</taxon>
        <taxon>Myxococcia</taxon>
        <taxon>Myxococcales</taxon>
        <taxon>Cystobacterineae</taxon>
        <taxon>Archangiaceae</taxon>
        <taxon>Hyalangium</taxon>
    </lineage>
</organism>
<dbReference type="RefSeq" id="WP_321548346.1">
    <property type="nucleotide sequence ID" value="NZ_JAXIVS010000008.1"/>
</dbReference>
<evidence type="ECO:0000256" key="4">
    <source>
        <dbReference type="ARBA" id="ARBA00022741"/>
    </source>
</evidence>
<evidence type="ECO:0000313" key="11">
    <source>
        <dbReference type="EMBL" id="MDY7229627.1"/>
    </source>
</evidence>
<evidence type="ECO:0000256" key="9">
    <source>
        <dbReference type="SAM" id="Phobius"/>
    </source>
</evidence>
<dbReference type="InterPro" id="IPR000719">
    <property type="entry name" value="Prot_kinase_dom"/>
</dbReference>
<gene>
    <name evidence="11" type="ORF">SYV04_24755</name>
</gene>
<keyword evidence="4 7" id="KW-0547">Nucleotide-binding</keyword>
<evidence type="ECO:0000256" key="6">
    <source>
        <dbReference type="ARBA" id="ARBA00022840"/>
    </source>
</evidence>
<keyword evidence="5 11" id="KW-0418">Kinase</keyword>
<feature type="compositionally biased region" description="Pro residues" evidence="8">
    <location>
        <begin position="862"/>
        <end position="883"/>
    </location>
</feature>
<keyword evidence="9" id="KW-1133">Transmembrane helix</keyword>
<feature type="transmembrane region" description="Helical" evidence="9">
    <location>
        <begin position="957"/>
        <end position="979"/>
    </location>
</feature>
<evidence type="ECO:0000256" key="8">
    <source>
        <dbReference type="SAM" id="MobiDB-lite"/>
    </source>
</evidence>
<reference evidence="11 12" key="1">
    <citation type="submission" date="2023-12" db="EMBL/GenBank/DDBJ databases">
        <title>the genome sequence of Hyalangium sp. s54d21.</title>
        <authorList>
            <person name="Zhang X."/>
        </authorList>
    </citation>
    <scope>NUCLEOTIDE SEQUENCE [LARGE SCALE GENOMIC DNA]</scope>
    <source>
        <strain evidence="12">s54d21</strain>
    </source>
</reference>
<keyword evidence="9" id="KW-0472">Membrane</keyword>
<dbReference type="InterPro" id="IPR011009">
    <property type="entry name" value="Kinase-like_dom_sf"/>
</dbReference>
<dbReference type="Gene3D" id="1.10.510.10">
    <property type="entry name" value="Transferase(Phosphotransferase) domain 1"/>
    <property type="match status" value="1"/>
</dbReference>
<dbReference type="InterPro" id="IPR050660">
    <property type="entry name" value="NEK_Ser/Thr_kinase"/>
</dbReference>
<dbReference type="GO" id="GO:0016301">
    <property type="term" value="F:kinase activity"/>
    <property type="evidence" value="ECO:0007669"/>
    <property type="project" value="UniProtKB-KW"/>
</dbReference>
<dbReference type="Gene3D" id="3.30.200.20">
    <property type="entry name" value="Phosphorylase Kinase, domain 1"/>
    <property type="match status" value="1"/>
</dbReference>
<proteinExistence type="inferred from homology"/>
<name>A0ABU5H924_9BACT</name>
<evidence type="ECO:0000256" key="3">
    <source>
        <dbReference type="ARBA" id="ARBA00022679"/>
    </source>
</evidence>
<feature type="compositionally biased region" description="Low complexity" evidence="8">
    <location>
        <begin position="833"/>
        <end position="852"/>
    </location>
</feature>
<dbReference type="PROSITE" id="PS50011">
    <property type="entry name" value="PROTEIN_KINASE_DOM"/>
    <property type="match status" value="1"/>
</dbReference>
<evidence type="ECO:0000256" key="2">
    <source>
        <dbReference type="ARBA" id="ARBA00012513"/>
    </source>
</evidence>
<dbReference type="PROSITE" id="PS00107">
    <property type="entry name" value="PROTEIN_KINASE_ATP"/>
    <property type="match status" value="1"/>
</dbReference>
<keyword evidence="6 7" id="KW-0067">ATP-binding</keyword>
<feature type="region of interest" description="Disordered" evidence="8">
    <location>
        <begin position="698"/>
        <end position="886"/>
    </location>
</feature>
<evidence type="ECO:0000313" key="12">
    <source>
        <dbReference type="Proteomes" id="UP001291309"/>
    </source>
</evidence>
<feature type="domain" description="Protein kinase" evidence="10">
    <location>
        <begin position="394"/>
        <end position="673"/>
    </location>
</feature>
<sequence length="1122" mass="118143">MRVGPVENQGSNANISRSKVGNITHVRISGVIDETFPLTSSSAELNGIIIIDLGCVDRISSFGVRKWIEFASKLPSGAIGMYMVYAPPVVVDQLNMVEGFAGVARVLSVLAPYTCKTCGEDRMRSVNLLDEAQAISESRAPEHTCPVCTNPLEFADLPGEFFDYARRQHLGTVDPVVMRYLRLSVAAEPLDLPTHLKIVQDDITYVTLASVIRGDLNVRRLASGLEGRVAFDFSHVAKVELEGVLKLEQVLETASKGAQVVLCRVPPAVLSPMAKSGKQLPARIHTLWLPYECQNCGQVHHQRAHASTFLQQLKANEGQERPCAVCGGASRLANIPNLAQFLSRMPLTDRPLEDIEALEGKSVTQFLFGSATAEQAPQGGNNTDISGSHGASKLQIIRRLGQGGMAEVFLAKQVGVKGFEKFLVMKKILQQFAENPEFVDMLFAEARANARLTHPNVVQTFDVGVTEGVAYILMEYVRGPDLKRLMNELRRKGLALPMEHALRIVAETSAGLHYAHSYVDPAGNAHPVVHRDVSPHNILISLDGAIKLSDFGIAKVQGEDHTQAGVLKGKISYISPEAAAGRPLDARNDVFALGVVLFELLTGQLPFRRDHDAATLNAIVREPAPVPSQLKPSIPQDVSDLILRALVKDPSRRTSSAAALREEIEAVMAHHRLNSSPAAVAQFFKDTLGDRLVEYAPATASSGSGSHPRITTGGGEPSANTSSSARLAGAVASSGTGSGSRPNLTGSRPGLTGSRPGVGTGTGTGSRSGSGPRPIPAAPPQPQQQQQPIAAAAGAMAAAPDASSGMEVERTEQVKVKQGASPQARPSQTGARAVGVAVPQGAQQQPQASSGSTRSGIRQGPATPPPIASAPPPATMAPAPQPSRPSVAVPAVAAAPAPVARASTQVATVQSAPARSAPVHAPSSVGIPAVAPTAVQPAPRPAAVVHEPPPPASSRKWIVGLVAALAIVAVVGVAGVTLLGNSGGIDVVNLSSNERLYIEGLLVDKHTPRIEKPGTLRVSTAVDGRLRRFGTTERRDRIDVNTIPEALPQPGSTGKLSVAASAPGCRVKVGEEMLSGSPPLETSIEAGKELEVLITCPSQPMRSQWVMAVRGQTVEIQSQTQP</sequence>
<comment type="similarity">
    <text evidence="1">Belongs to the protein kinase superfamily. NEK Ser/Thr protein kinase family. NIMA subfamily.</text>
</comment>
<dbReference type="PANTHER" id="PTHR43671:SF13">
    <property type="entry name" value="SERINE_THREONINE-PROTEIN KINASE NEK2"/>
    <property type="match status" value="1"/>
</dbReference>
<evidence type="ECO:0000256" key="5">
    <source>
        <dbReference type="ARBA" id="ARBA00022777"/>
    </source>
</evidence>
<protein>
    <recommendedName>
        <fullName evidence="2">non-specific serine/threonine protein kinase</fullName>
        <ecNumber evidence="2">2.7.11.1</ecNumber>
    </recommendedName>
</protein>